<dbReference type="AlphaFoldDB" id="A0A9J7ATG6"/>
<name>A0A9J7ATG6_9PROT</name>
<sequence>MNIERELTAPELLRQHAAHAAAGGAWPESLEADFPVSMADDALAEISSWPGYAPTPLESLDALAAHLGLGAVLYKDEGPRFGLGSFKALGGAYAVMLLARKWLAENGHGEAALADIRGGKFAEALKDLTVTCATDGNHGRSVSWGAEMAGCRCVIFIHAEVSEGRKAAMEGFGAEVRRIDGDYDMSLKVSEREAEANGWFVVSDASWPGYLEIPRDVMAGYTVMASEVLAQADAPPTHMFVQAGVGGFAAAMVARLWQKLGADAPRSIVVEPDLAACAIESARQDKPAIVPIHEETLMAGLSCGEMSLVAWPILSAGCTDYVTVGEEGVGPAMRLLASGEAGAKITGGESGVAGLLGLLAVCAHPVLKERIGLGPESRVLLIGSEGATDPEIYRSIVGDLAA</sequence>
<dbReference type="GO" id="GO:0008838">
    <property type="term" value="F:diaminopropionate ammonia-lyase activity"/>
    <property type="evidence" value="ECO:0007669"/>
    <property type="project" value="UniProtKB-EC"/>
</dbReference>
<dbReference type="InterPro" id="IPR036052">
    <property type="entry name" value="TrpB-like_PALP_sf"/>
</dbReference>
<proteinExistence type="predicted"/>
<dbReference type="RefSeq" id="WP_257768390.1">
    <property type="nucleotide sequence ID" value="NZ_CP102480.1"/>
</dbReference>
<dbReference type="CDD" id="cd00640">
    <property type="entry name" value="Trp-synth-beta_II"/>
    <property type="match status" value="1"/>
</dbReference>
<organism evidence="4 5">
    <name type="scientific">Nisaea acidiphila</name>
    <dbReference type="NCBI Taxonomy" id="1862145"/>
    <lineage>
        <taxon>Bacteria</taxon>
        <taxon>Pseudomonadati</taxon>
        <taxon>Pseudomonadota</taxon>
        <taxon>Alphaproteobacteria</taxon>
        <taxon>Rhodospirillales</taxon>
        <taxon>Thalassobaculaceae</taxon>
        <taxon>Nisaea</taxon>
    </lineage>
</organism>
<feature type="domain" description="Tryptophan synthase beta chain-like PALP" evidence="3">
    <location>
        <begin position="50"/>
        <end position="370"/>
    </location>
</feature>
<evidence type="ECO:0000313" key="5">
    <source>
        <dbReference type="Proteomes" id="UP001060336"/>
    </source>
</evidence>
<keyword evidence="5" id="KW-1185">Reference proteome</keyword>
<dbReference type="NCBIfam" id="NF006058">
    <property type="entry name" value="PRK08206.1"/>
    <property type="match status" value="1"/>
</dbReference>
<gene>
    <name evidence="4" type="ORF">NUH88_19745</name>
</gene>
<dbReference type="KEGG" id="naci:NUH88_19745"/>
<accession>A0A9J7ATG6</accession>
<evidence type="ECO:0000313" key="4">
    <source>
        <dbReference type="EMBL" id="UUX49620.1"/>
    </source>
</evidence>
<dbReference type="EC" id="4.3.1.15" evidence="4"/>
<dbReference type="Gene3D" id="3.40.50.1100">
    <property type="match status" value="3"/>
</dbReference>
<evidence type="ECO:0000256" key="1">
    <source>
        <dbReference type="ARBA" id="ARBA00001933"/>
    </source>
</evidence>
<dbReference type="Pfam" id="PF00291">
    <property type="entry name" value="PALP"/>
    <property type="match status" value="1"/>
</dbReference>
<keyword evidence="4" id="KW-0456">Lyase</keyword>
<evidence type="ECO:0000256" key="2">
    <source>
        <dbReference type="ARBA" id="ARBA00022898"/>
    </source>
</evidence>
<reference evidence="4" key="1">
    <citation type="submission" date="2022-08" db="EMBL/GenBank/DDBJ databases">
        <title>Nisaea acidiphila sp. nov., isolated from a marine algal debris and emended description of the genus Nisaea Urios et al. 2008.</title>
        <authorList>
            <person name="Kwon K."/>
        </authorList>
    </citation>
    <scope>NUCLEOTIDE SEQUENCE</scope>
    <source>
        <strain evidence="4">MEBiC11861</strain>
    </source>
</reference>
<keyword evidence="2" id="KW-0663">Pyridoxal phosphate</keyword>
<dbReference type="Proteomes" id="UP001060336">
    <property type="component" value="Chromosome"/>
</dbReference>
<dbReference type="PANTHER" id="PTHR42937">
    <property type="match status" value="1"/>
</dbReference>
<comment type="cofactor">
    <cofactor evidence="1">
        <name>pyridoxal 5'-phosphate</name>
        <dbReference type="ChEBI" id="CHEBI:597326"/>
    </cofactor>
</comment>
<evidence type="ECO:0000259" key="3">
    <source>
        <dbReference type="Pfam" id="PF00291"/>
    </source>
</evidence>
<dbReference type="EMBL" id="CP102480">
    <property type="protein sequence ID" value="UUX49620.1"/>
    <property type="molecule type" value="Genomic_DNA"/>
</dbReference>
<dbReference type="SUPFAM" id="SSF53686">
    <property type="entry name" value="Tryptophan synthase beta subunit-like PLP-dependent enzymes"/>
    <property type="match status" value="1"/>
</dbReference>
<dbReference type="InterPro" id="IPR001926">
    <property type="entry name" value="TrpB-like_PALP"/>
</dbReference>
<dbReference type="PANTHER" id="PTHR42937:SF1">
    <property type="entry name" value="DIAMINOPROPIONATE AMMONIA-LYASE"/>
    <property type="match status" value="1"/>
</dbReference>
<protein>
    <submittedName>
        <fullName evidence="4">Diaminopropionate ammonia-lyase</fullName>
        <ecNumber evidence="4">4.3.1.15</ecNumber>
    </submittedName>
</protein>